<dbReference type="InterPro" id="IPR006059">
    <property type="entry name" value="SBP"/>
</dbReference>
<dbReference type="RefSeq" id="WP_217962929.1">
    <property type="nucleotide sequence ID" value="NZ_JAHTBN010000001.1"/>
</dbReference>
<organism evidence="8 9">
    <name type="scientific">Candidimonas humi</name>
    <dbReference type="NCBI Taxonomy" id="683355"/>
    <lineage>
        <taxon>Bacteria</taxon>
        <taxon>Pseudomonadati</taxon>
        <taxon>Pseudomonadota</taxon>
        <taxon>Betaproteobacteria</taxon>
        <taxon>Burkholderiales</taxon>
        <taxon>Alcaligenaceae</taxon>
        <taxon>Candidimonas</taxon>
    </lineage>
</organism>
<evidence type="ECO:0000256" key="1">
    <source>
        <dbReference type="ARBA" id="ARBA00004418"/>
    </source>
</evidence>
<dbReference type="Pfam" id="PF13416">
    <property type="entry name" value="SBP_bac_8"/>
    <property type="match status" value="1"/>
</dbReference>
<comment type="subcellular location">
    <subcellularLocation>
        <location evidence="1">Periplasm</location>
    </subcellularLocation>
</comment>
<dbReference type="EMBL" id="JBHSBV010000001">
    <property type="protein sequence ID" value="MFC4199350.1"/>
    <property type="molecule type" value="Genomic_DNA"/>
</dbReference>
<accession>A0ABV8NQR6</accession>
<protein>
    <recommendedName>
        <fullName evidence="4">sn-glycerol-3-phosphate-binding periplasmic protein UgpB</fullName>
    </recommendedName>
</protein>
<dbReference type="Proteomes" id="UP001595848">
    <property type="component" value="Unassembled WGS sequence"/>
</dbReference>
<keyword evidence="9" id="KW-1185">Reference proteome</keyword>
<sequence length="460" mass="50538">MKKYTFSGTASRLAAALLGAAAMSCAVGAQAATNIEVWYSLNPHNRQVFEKLVGQFNRKQDGVHVALKSYDSSAALESALAAAAHGKNTPNLVQLDDNHAPDELAQRSYILPLYQLLAKYPIKNVKWFLAPEHAFMRDSRGRLLAFPYMVDIPVMYYNIGAFKTAGLNPATPQRTWIGLQGQLVQLANHGSRKCPLTSDEPVSIHLENLAAVNNQLYLTDDNGLAVKSSPKAKYHYSHGKKVRVETSAGAPSFPLDLLYIRHLSMMVTWARNELLVKPQLRGNPTQRFADRECAVLMSSSSNIGMFRDARGLDFGVSGLPYYPEATSQPGDPFVGGSALWAVDKHPVAENKATAELLNWLAQPDNAATWYQNTGFLPVTAQAYSATPQGYYKNLGNWQSLVADYARRPKDTERGFKVANYPQIKAMFRAHLERALNGQDPAVTALGSAGAEANRLSRSPR</sequence>
<dbReference type="PANTHER" id="PTHR43649">
    <property type="entry name" value="ARABINOSE-BINDING PROTEIN-RELATED"/>
    <property type="match status" value="1"/>
</dbReference>
<feature type="signal peptide" evidence="7">
    <location>
        <begin position="1"/>
        <end position="31"/>
    </location>
</feature>
<proteinExistence type="inferred from homology"/>
<evidence type="ECO:0000256" key="2">
    <source>
        <dbReference type="ARBA" id="ARBA00008520"/>
    </source>
</evidence>
<dbReference type="InterPro" id="IPR050490">
    <property type="entry name" value="Bact_solute-bd_prot1"/>
</dbReference>
<evidence type="ECO:0000256" key="3">
    <source>
        <dbReference type="ARBA" id="ARBA00011557"/>
    </source>
</evidence>
<name>A0ABV8NQR6_9BURK</name>
<evidence type="ECO:0000256" key="6">
    <source>
        <dbReference type="ARBA" id="ARBA00022729"/>
    </source>
</evidence>
<evidence type="ECO:0000256" key="5">
    <source>
        <dbReference type="ARBA" id="ARBA00022448"/>
    </source>
</evidence>
<evidence type="ECO:0000313" key="9">
    <source>
        <dbReference type="Proteomes" id="UP001595848"/>
    </source>
</evidence>
<comment type="subunit">
    <text evidence="3">The complex is composed of two ATP-binding proteins (UgpC), two transmembrane proteins (UgpA and UgpE) and a solute-binding protein (UgpB).</text>
</comment>
<keyword evidence="6 7" id="KW-0732">Signal</keyword>
<keyword evidence="5" id="KW-0813">Transport</keyword>
<feature type="chain" id="PRO_5045495551" description="sn-glycerol-3-phosphate-binding periplasmic protein UgpB" evidence="7">
    <location>
        <begin position="32"/>
        <end position="460"/>
    </location>
</feature>
<evidence type="ECO:0000313" key="8">
    <source>
        <dbReference type="EMBL" id="MFC4199350.1"/>
    </source>
</evidence>
<reference evidence="9" key="1">
    <citation type="journal article" date="2019" name="Int. J. Syst. Evol. Microbiol.">
        <title>The Global Catalogue of Microorganisms (GCM) 10K type strain sequencing project: providing services to taxonomists for standard genome sequencing and annotation.</title>
        <authorList>
            <consortium name="The Broad Institute Genomics Platform"/>
            <consortium name="The Broad Institute Genome Sequencing Center for Infectious Disease"/>
            <person name="Wu L."/>
            <person name="Ma J."/>
        </authorList>
    </citation>
    <scope>NUCLEOTIDE SEQUENCE [LARGE SCALE GENOMIC DNA]</scope>
    <source>
        <strain evidence="9">LMG 24813</strain>
    </source>
</reference>
<evidence type="ECO:0000256" key="7">
    <source>
        <dbReference type="SAM" id="SignalP"/>
    </source>
</evidence>
<comment type="caution">
    <text evidence="8">The sequence shown here is derived from an EMBL/GenBank/DDBJ whole genome shotgun (WGS) entry which is preliminary data.</text>
</comment>
<dbReference type="PANTHER" id="PTHR43649:SF31">
    <property type="entry name" value="SN-GLYCEROL-3-PHOSPHATE-BINDING PERIPLASMIC PROTEIN UGPB"/>
    <property type="match status" value="1"/>
</dbReference>
<evidence type="ECO:0000256" key="4">
    <source>
        <dbReference type="ARBA" id="ARBA00017470"/>
    </source>
</evidence>
<comment type="similarity">
    <text evidence="2">Belongs to the bacterial solute-binding protein 1 family.</text>
</comment>
<gene>
    <name evidence="8" type="ORF">ACFOY1_00155</name>
</gene>
<dbReference type="PROSITE" id="PS51257">
    <property type="entry name" value="PROKAR_LIPOPROTEIN"/>
    <property type="match status" value="1"/>
</dbReference>